<proteinExistence type="predicted"/>
<dbReference type="GO" id="GO:0016853">
    <property type="term" value="F:isomerase activity"/>
    <property type="evidence" value="ECO:0007669"/>
    <property type="project" value="UniProtKB-KW"/>
</dbReference>
<dbReference type="Pfam" id="PF07398">
    <property type="entry name" value="MDMPI_C"/>
    <property type="match status" value="1"/>
</dbReference>
<feature type="domain" description="Mycothiol-dependent maleylpyruvate isomerase metal-binding" evidence="2">
    <location>
        <begin position="51"/>
        <end position="182"/>
    </location>
</feature>
<dbReference type="EMBL" id="BAAAIE010000060">
    <property type="protein sequence ID" value="GAA0993118.1"/>
    <property type="molecule type" value="Genomic_DNA"/>
</dbReference>
<accession>A0ABN1SJN5</accession>
<dbReference type="PANTHER" id="PTHR40758:SF1">
    <property type="entry name" value="CONSERVED PROTEIN"/>
    <property type="match status" value="1"/>
</dbReference>
<comment type="caution">
    <text evidence="3">The sequence shown here is derived from an EMBL/GenBank/DDBJ whole genome shotgun (WGS) entry which is preliminary data.</text>
</comment>
<feature type="domain" description="MDMPI C-terminal" evidence="1">
    <location>
        <begin position="195"/>
        <end position="299"/>
    </location>
</feature>
<evidence type="ECO:0000259" key="2">
    <source>
        <dbReference type="Pfam" id="PF11716"/>
    </source>
</evidence>
<dbReference type="PANTHER" id="PTHR40758">
    <property type="entry name" value="CONSERVED PROTEIN"/>
    <property type="match status" value="1"/>
</dbReference>
<evidence type="ECO:0000259" key="1">
    <source>
        <dbReference type="Pfam" id="PF07398"/>
    </source>
</evidence>
<dbReference type="Proteomes" id="UP001500033">
    <property type="component" value="Unassembled WGS sequence"/>
</dbReference>
<dbReference type="InterPro" id="IPR024344">
    <property type="entry name" value="MDMPI_metal-binding"/>
</dbReference>
<reference evidence="3 4" key="1">
    <citation type="journal article" date="2019" name="Int. J. Syst. Evol. Microbiol.">
        <title>The Global Catalogue of Microorganisms (GCM) 10K type strain sequencing project: providing services to taxonomists for standard genome sequencing and annotation.</title>
        <authorList>
            <consortium name="The Broad Institute Genomics Platform"/>
            <consortium name="The Broad Institute Genome Sequencing Center for Infectious Disease"/>
            <person name="Wu L."/>
            <person name="Ma J."/>
        </authorList>
    </citation>
    <scope>NUCLEOTIDE SEQUENCE [LARGE SCALE GENOMIC DNA]</scope>
    <source>
        <strain evidence="3 4">JCM 11445</strain>
    </source>
</reference>
<dbReference type="InterPro" id="IPR010872">
    <property type="entry name" value="MDMPI_C-term_domain"/>
</dbReference>
<keyword evidence="3" id="KW-0413">Isomerase</keyword>
<name>A0ABN1SJN5_9ACTN</name>
<dbReference type="InterPro" id="IPR034660">
    <property type="entry name" value="DinB/YfiT-like"/>
</dbReference>
<organism evidence="3 4">
    <name type="scientific">Streptomyces rhizosphaericus</name>
    <dbReference type="NCBI Taxonomy" id="114699"/>
    <lineage>
        <taxon>Bacteria</taxon>
        <taxon>Bacillati</taxon>
        <taxon>Actinomycetota</taxon>
        <taxon>Actinomycetes</taxon>
        <taxon>Kitasatosporales</taxon>
        <taxon>Streptomycetaceae</taxon>
        <taxon>Streptomyces</taxon>
        <taxon>Streptomyces violaceusniger group</taxon>
    </lineage>
</organism>
<gene>
    <name evidence="3" type="ORF">GCM10009576_072430</name>
</gene>
<evidence type="ECO:0000313" key="3">
    <source>
        <dbReference type="EMBL" id="GAA0993118.1"/>
    </source>
</evidence>
<keyword evidence="4" id="KW-1185">Reference proteome</keyword>
<evidence type="ECO:0000313" key="4">
    <source>
        <dbReference type="Proteomes" id="UP001500033"/>
    </source>
</evidence>
<sequence length="308" mass="34023">MRTHVIKGPRCEGPALSPLGGVWLPGRGPLSVGAPTVTYMTLLSFDRRCSEIVAQTQLLRGAIEGADLTRPVPTCPGWNVGQLLRHLGGTHRWAEELVRTRATEALPDEHFRDLSPYAEEDAAELAPWLVEGAQLLADTLREAGPEARLWTPVPDFGQVAGGRADFYARRFTHETAVHRADAVLALGDEYTLDQEVALDGFDEWLALGSLPMHFEVHPWMRELLGPGRTLHFHATDTAPEVAAEWVVDLTGDAITWRRAHEKAAVAVRGPLTDLLLIIYKRRPARGAGVEILGDEKLLDFWLERVSFG</sequence>
<dbReference type="Pfam" id="PF11716">
    <property type="entry name" value="MDMPI_N"/>
    <property type="match status" value="1"/>
</dbReference>
<dbReference type="NCBIfam" id="TIGR03083">
    <property type="entry name" value="maleylpyruvate isomerase family mycothiol-dependent enzyme"/>
    <property type="match status" value="1"/>
</dbReference>
<protein>
    <submittedName>
        <fullName evidence="3">Maleylpyruvate isomerase family mycothiol-dependent enzyme</fullName>
    </submittedName>
</protein>
<dbReference type="InterPro" id="IPR017517">
    <property type="entry name" value="Maleyloyr_isom"/>
</dbReference>
<dbReference type="Gene3D" id="1.20.120.450">
    <property type="entry name" value="dinb family like domain"/>
    <property type="match status" value="1"/>
</dbReference>
<dbReference type="SUPFAM" id="SSF109854">
    <property type="entry name" value="DinB/YfiT-like putative metalloenzymes"/>
    <property type="match status" value="1"/>
</dbReference>